<proteinExistence type="predicted"/>
<gene>
    <name evidence="1" type="ORF">EFK50_19085</name>
</gene>
<name>A0A3N0CAU3_9ACTN</name>
<dbReference type="RefSeq" id="WP_148046237.1">
    <property type="nucleotide sequence ID" value="NZ_RJSE01000009.1"/>
</dbReference>
<reference evidence="1 2" key="1">
    <citation type="submission" date="2018-11" db="EMBL/GenBank/DDBJ databases">
        <authorList>
            <person name="Li F."/>
        </authorList>
    </citation>
    <scope>NUCLEOTIDE SEQUENCE [LARGE SCALE GENOMIC DNA]</scope>
    <source>
        <strain evidence="1 2">Gsoil 097</strain>
    </source>
</reference>
<organism evidence="1 2">
    <name type="scientific">Nocardioides marmoriginsengisoli</name>
    <dbReference type="NCBI Taxonomy" id="661483"/>
    <lineage>
        <taxon>Bacteria</taxon>
        <taxon>Bacillati</taxon>
        <taxon>Actinomycetota</taxon>
        <taxon>Actinomycetes</taxon>
        <taxon>Propionibacteriales</taxon>
        <taxon>Nocardioidaceae</taxon>
        <taxon>Nocardioides</taxon>
    </lineage>
</organism>
<dbReference type="Proteomes" id="UP000267128">
    <property type="component" value="Unassembled WGS sequence"/>
</dbReference>
<keyword evidence="2" id="KW-1185">Reference proteome</keyword>
<protein>
    <submittedName>
        <fullName evidence="1">Uncharacterized protein</fullName>
    </submittedName>
</protein>
<evidence type="ECO:0000313" key="2">
    <source>
        <dbReference type="Proteomes" id="UP000267128"/>
    </source>
</evidence>
<dbReference type="AlphaFoldDB" id="A0A3N0CAU3"/>
<sequence>MSEHAHEQHTFGIDWSWPSRKLAELRLERERRSKLMVAPGLRFPDPTDLDEFTVADLRLIQAFYAKRSDEIGPLYYAGNVSDDAPDDATEA</sequence>
<comment type="caution">
    <text evidence="1">The sequence shown here is derived from an EMBL/GenBank/DDBJ whole genome shotgun (WGS) entry which is preliminary data.</text>
</comment>
<dbReference type="EMBL" id="RJSE01000009">
    <property type="protein sequence ID" value="RNL60439.1"/>
    <property type="molecule type" value="Genomic_DNA"/>
</dbReference>
<evidence type="ECO:0000313" key="1">
    <source>
        <dbReference type="EMBL" id="RNL60439.1"/>
    </source>
</evidence>
<accession>A0A3N0CAU3</accession>